<feature type="domain" description="HTH hxlR-type" evidence="4">
    <location>
        <begin position="22"/>
        <end position="120"/>
    </location>
</feature>
<dbReference type="Gene3D" id="1.10.10.10">
    <property type="entry name" value="Winged helix-like DNA-binding domain superfamily/Winged helix DNA-binding domain"/>
    <property type="match status" value="1"/>
</dbReference>
<dbReference type="InterPro" id="IPR036388">
    <property type="entry name" value="WH-like_DNA-bd_sf"/>
</dbReference>
<reference evidence="5 6" key="1">
    <citation type="submission" date="2018-03" db="EMBL/GenBank/DDBJ databases">
        <title>Genomic Encyclopedia of Archaeal and Bacterial Type Strains, Phase II (KMG-II): from individual species to whole genera.</title>
        <authorList>
            <person name="Goeker M."/>
        </authorList>
    </citation>
    <scope>NUCLEOTIDE SEQUENCE [LARGE SCALE GENOMIC DNA]</scope>
    <source>
        <strain evidence="5 6">DSM 18107</strain>
    </source>
</reference>
<organism evidence="5 6">
    <name type="scientific">Chitinophaga ginsengisoli</name>
    <dbReference type="NCBI Taxonomy" id="363837"/>
    <lineage>
        <taxon>Bacteria</taxon>
        <taxon>Pseudomonadati</taxon>
        <taxon>Bacteroidota</taxon>
        <taxon>Chitinophagia</taxon>
        <taxon>Chitinophagales</taxon>
        <taxon>Chitinophagaceae</taxon>
        <taxon>Chitinophaga</taxon>
    </lineage>
</organism>
<keyword evidence="3" id="KW-0804">Transcription</keyword>
<dbReference type="PANTHER" id="PTHR33204">
    <property type="entry name" value="TRANSCRIPTIONAL REGULATOR, MARR FAMILY"/>
    <property type="match status" value="1"/>
</dbReference>
<name>A0A2P8GQ72_9BACT</name>
<dbReference type="InterPro" id="IPR002577">
    <property type="entry name" value="HTH_HxlR"/>
</dbReference>
<accession>A0A2P8GQ72</accession>
<gene>
    <name evidence="5" type="ORF">CLV42_101888</name>
</gene>
<protein>
    <submittedName>
        <fullName evidence="5">HxlR family transcriptional regulator</fullName>
    </submittedName>
</protein>
<dbReference type="EMBL" id="PYGK01000001">
    <property type="protein sequence ID" value="PSL36119.1"/>
    <property type="molecule type" value="Genomic_DNA"/>
</dbReference>
<dbReference type="Proteomes" id="UP000240978">
    <property type="component" value="Unassembled WGS sequence"/>
</dbReference>
<keyword evidence="6" id="KW-1185">Reference proteome</keyword>
<comment type="caution">
    <text evidence="5">The sequence shown here is derived from an EMBL/GenBank/DDBJ whole genome shotgun (WGS) entry which is preliminary data.</text>
</comment>
<evidence type="ECO:0000256" key="2">
    <source>
        <dbReference type="ARBA" id="ARBA00023125"/>
    </source>
</evidence>
<evidence type="ECO:0000259" key="4">
    <source>
        <dbReference type="PROSITE" id="PS51118"/>
    </source>
</evidence>
<evidence type="ECO:0000256" key="1">
    <source>
        <dbReference type="ARBA" id="ARBA00023015"/>
    </source>
</evidence>
<evidence type="ECO:0000256" key="3">
    <source>
        <dbReference type="ARBA" id="ARBA00023163"/>
    </source>
</evidence>
<proteinExistence type="predicted"/>
<keyword evidence="2" id="KW-0238">DNA-binding</keyword>
<evidence type="ECO:0000313" key="5">
    <source>
        <dbReference type="EMBL" id="PSL36119.1"/>
    </source>
</evidence>
<evidence type="ECO:0000313" key="6">
    <source>
        <dbReference type="Proteomes" id="UP000240978"/>
    </source>
</evidence>
<dbReference type="PANTHER" id="PTHR33204:SF29">
    <property type="entry name" value="TRANSCRIPTIONAL REGULATOR"/>
    <property type="match status" value="1"/>
</dbReference>
<dbReference type="PROSITE" id="PS51118">
    <property type="entry name" value="HTH_HXLR"/>
    <property type="match status" value="1"/>
</dbReference>
<sequence length="123" mass="14092">MLEMRKENSSNALNAKELYETCGMAIAVRILGGRWKPGIIWHLGNGRIRYGHLKSLIPNISERMLVQQLKELEKYGFVERFAFPEVPPRVEYALTEEGKTLLPIVRSLAAWGDTQRDKIKLPV</sequence>
<dbReference type="GO" id="GO:0003677">
    <property type="term" value="F:DNA binding"/>
    <property type="evidence" value="ECO:0007669"/>
    <property type="project" value="UniProtKB-KW"/>
</dbReference>
<dbReference type="Pfam" id="PF01638">
    <property type="entry name" value="HxlR"/>
    <property type="match status" value="1"/>
</dbReference>
<dbReference type="AlphaFoldDB" id="A0A2P8GQ72"/>
<dbReference type="InterPro" id="IPR036390">
    <property type="entry name" value="WH_DNA-bd_sf"/>
</dbReference>
<keyword evidence="1" id="KW-0805">Transcription regulation</keyword>
<dbReference type="SUPFAM" id="SSF46785">
    <property type="entry name" value="Winged helix' DNA-binding domain"/>
    <property type="match status" value="1"/>
</dbReference>